<evidence type="ECO:0000256" key="17">
    <source>
        <dbReference type="RuleBase" id="RU368119"/>
    </source>
</evidence>
<evidence type="ECO:0000256" key="9">
    <source>
        <dbReference type="ARBA" id="ARBA00022989"/>
    </source>
</evidence>
<name>A0A183EY67_9BILA</name>
<comment type="cofactor">
    <cofactor evidence="17">
        <name>Mn(2+)</name>
        <dbReference type="ChEBI" id="CHEBI:29035"/>
    </cofactor>
    <text evidence="17">The cofactor is mostly bound to the substrate.</text>
</comment>
<evidence type="ECO:0000256" key="11">
    <source>
        <dbReference type="ARBA" id="ARBA00023136"/>
    </source>
</evidence>
<sequence>MLTSTLWMELKEKWPEAFWDDWMRESGQRKGRACIRPEISRTGISLRGKKGVSKGLYYENHLKHIVLNRNFYNFSQADLSYLKKDIYDRNFKETVLKAVSVRINEVQNGKFSNGTILPDNVKLLYDTVLHFRRIARRFEVMDDFRVKFSKFICFFLIVLFSFAIDFNHFFFSSC</sequence>
<dbReference type="GO" id="GO:0003827">
    <property type="term" value="F:alpha-1,3-mannosylglycoprotein 2-beta-N-acetylglucosaminyltransferase activity"/>
    <property type="evidence" value="ECO:0007669"/>
    <property type="project" value="UniProtKB-UniRule"/>
</dbReference>
<protein>
    <recommendedName>
        <fullName evidence="14 17">Alpha-1,3-mannosyl-glycoprotein 2-beta-N-acetylglucosaminyltransferase</fullName>
        <shortName evidence="17">GNT-I</shortName>
        <shortName evidence="17">GlcNAc-T I</shortName>
        <ecNumber evidence="14 17">2.4.1.101</ecNumber>
    </recommendedName>
    <alternativeName>
        <fullName evidence="15 17">N-glycosyl-oligosaccharide-glycoprotein N-acetylglucosaminyltransferase I</fullName>
    </alternativeName>
</protein>
<evidence type="ECO:0000313" key="18">
    <source>
        <dbReference type="EMBL" id="VDN44838.1"/>
    </source>
</evidence>
<evidence type="ECO:0000256" key="13">
    <source>
        <dbReference type="ARBA" id="ARBA00037706"/>
    </source>
</evidence>
<evidence type="ECO:0000256" key="6">
    <source>
        <dbReference type="ARBA" id="ARBA00022692"/>
    </source>
</evidence>
<dbReference type="GO" id="GO:0030145">
    <property type="term" value="F:manganese ion binding"/>
    <property type="evidence" value="ECO:0007669"/>
    <property type="project" value="UniProtKB-UniRule"/>
</dbReference>
<comment type="function">
    <text evidence="13 17">Initiates complex N-linked carbohydrate formation. Essential for the conversion of high-mannose to hybrid and complex N-glycans.</text>
</comment>
<keyword evidence="6 17" id="KW-0812">Transmembrane</keyword>
<keyword evidence="9 17" id="KW-1133">Transmembrane helix</keyword>
<evidence type="ECO:0000313" key="20">
    <source>
        <dbReference type="WBParaSite" id="GPUH_0002593801-mRNA-1"/>
    </source>
</evidence>
<dbReference type="InterPro" id="IPR029044">
    <property type="entry name" value="Nucleotide-diphossugar_trans"/>
</dbReference>
<dbReference type="GO" id="GO:0000139">
    <property type="term" value="C:Golgi membrane"/>
    <property type="evidence" value="ECO:0007669"/>
    <property type="project" value="UniProtKB-SubCell"/>
</dbReference>
<dbReference type="Pfam" id="PF03071">
    <property type="entry name" value="GNT-I"/>
    <property type="match status" value="1"/>
</dbReference>
<gene>
    <name evidence="18" type="ORF">GPUH_LOCUS25907</name>
</gene>
<keyword evidence="5" id="KW-0808">Transferase</keyword>
<evidence type="ECO:0000256" key="8">
    <source>
        <dbReference type="ARBA" id="ARBA00022968"/>
    </source>
</evidence>
<keyword evidence="19" id="KW-1185">Reference proteome</keyword>
<feature type="transmembrane region" description="Helical" evidence="17">
    <location>
        <begin position="151"/>
        <end position="171"/>
    </location>
</feature>
<dbReference type="EC" id="2.4.1.101" evidence="14 17"/>
<evidence type="ECO:0000256" key="5">
    <source>
        <dbReference type="ARBA" id="ARBA00022679"/>
    </source>
</evidence>
<proteinExistence type="inferred from homology"/>
<keyword evidence="7 17" id="KW-0479">Metal-binding</keyword>
<evidence type="ECO:0000256" key="7">
    <source>
        <dbReference type="ARBA" id="ARBA00022723"/>
    </source>
</evidence>
<dbReference type="Proteomes" id="UP000271098">
    <property type="component" value="Unassembled WGS sequence"/>
</dbReference>
<evidence type="ECO:0000256" key="15">
    <source>
        <dbReference type="ARBA" id="ARBA00041712"/>
    </source>
</evidence>
<evidence type="ECO:0000256" key="16">
    <source>
        <dbReference type="ARBA" id="ARBA00049421"/>
    </source>
</evidence>
<dbReference type="EMBL" id="UYRT01107531">
    <property type="protein sequence ID" value="VDN44838.1"/>
    <property type="molecule type" value="Genomic_DNA"/>
</dbReference>
<comment type="catalytic activity">
    <reaction evidence="16 17">
        <text>N(4)-(alpha-D-Man-(1-&gt;3)-[alpha-D-Man-(1-&gt;3)-[alpha-D-Man-(1-&gt;6)]-alpha-D-Man-(1-&gt;6)]-beta-D-Man-(1-&gt;4)-beta-D-GlcNAc-(1-&gt;4)-beta-D-GlcNAc)-L-asparaginyl-[protein] (N-glucan mannose isomer 5A1,2) + UDP-N-acetyl-alpha-D-glucosamine = N(4)-{beta-D-GlcNAc-(1-&gt;2)-alpha-D-Man-(1-&gt;3)-[alpha-D-Man-(1-&gt;3)-[alpha-D-Man-(1-&gt;6)]-alpha-D-Man-(1-&gt;6)]-beta-D-Man-(1-&gt;4)-beta-D-GlcNAc-(1-&gt;4)-beta-D-GlcNAc}-L-asparaginyl-[protein] + UDP + H(+)</text>
        <dbReference type="Rhea" id="RHEA:11456"/>
        <dbReference type="Rhea" id="RHEA-COMP:14367"/>
        <dbReference type="Rhea" id="RHEA-COMP:14368"/>
        <dbReference type="ChEBI" id="CHEBI:15378"/>
        <dbReference type="ChEBI" id="CHEBI:57705"/>
        <dbReference type="ChEBI" id="CHEBI:58223"/>
        <dbReference type="ChEBI" id="CHEBI:59087"/>
        <dbReference type="ChEBI" id="CHEBI:60625"/>
        <dbReference type="EC" id="2.4.1.101"/>
    </reaction>
</comment>
<keyword evidence="8 17" id="KW-0735">Signal-anchor</keyword>
<evidence type="ECO:0000256" key="14">
    <source>
        <dbReference type="ARBA" id="ARBA00038949"/>
    </source>
</evidence>
<dbReference type="PANTHER" id="PTHR10468">
    <property type="entry name" value="PROTEIN O-LINKED-MANNOSE BETA-1,2-N-ACETYLGLUCOSAMINYLTRANSFERASE 1/ALPHA-1,3-MANNOSYL-GLYCOPROTEIN 2-BETA-N-ACETYLGLUCOSAMINYLTRANSFERASE"/>
    <property type="match status" value="1"/>
</dbReference>
<accession>A0A183EY67</accession>
<dbReference type="OrthoDB" id="440755at2759"/>
<keyword evidence="4 17" id="KW-0328">Glycosyltransferase</keyword>
<keyword evidence="10 17" id="KW-0333">Golgi apparatus</keyword>
<dbReference type="InterPro" id="IPR052261">
    <property type="entry name" value="Glycosyltransferase_13"/>
</dbReference>
<dbReference type="PANTHER" id="PTHR10468:SF0">
    <property type="entry name" value="ALPHA-1,3-MANNOSYL-GLYCOPROTEIN 2-BETA-N-ACETYLGLUCOSAMINYLTRANSFERASE"/>
    <property type="match status" value="1"/>
</dbReference>
<dbReference type="SUPFAM" id="SSF53448">
    <property type="entry name" value="Nucleotide-diphospho-sugar transferases"/>
    <property type="match status" value="1"/>
</dbReference>
<reference evidence="18 19" key="2">
    <citation type="submission" date="2018-11" db="EMBL/GenBank/DDBJ databases">
        <authorList>
            <consortium name="Pathogen Informatics"/>
        </authorList>
    </citation>
    <scope>NUCLEOTIDE SEQUENCE [LARGE SCALE GENOMIC DNA]</scope>
</reference>
<keyword evidence="12 17" id="KW-0464">Manganese</keyword>
<evidence type="ECO:0000256" key="2">
    <source>
        <dbReference type="ARBA" id="ARBA00004922"/>
    </source>
</evidence>
<evidence type="ECO:0000256" key="3">
    <source>
        <dbReference type="ARBA" id="ARBA00006492"/>
    </source>
</evidence>
<dbReference type="UniPathway" id="UPA00378"/>
<dbReference type="AlphaFoldDB" id="A0A183EY67"/>
<comment type="similarity">
    <text evidence="3 17">Belongs to the glycosyltransferase 13 family.</text>
</comment>
<keyword evidence="11 17" id="KW-0472">Membrane</keyword>
<dbReference type="WBParaSite" id="GPUH_0002593801-mRNA-1">
    <property type="protein sequence ID" value="GPUH_0002593801-mRNA-1"/>
    <property type="gene ID" value="GPUH_0002593801"/>
</dbReference>
<dbReference type="InterPro" id="IPR004139">
    <property type="entry name" value="Glyco_trans_13"/>
</dbReference>
<dbReference type="Gene3D" id="3.90.550.10">
    <property type="entry name" value="Spore Coat Polysaccharide Biosynthesis Protein SpsA, Chain A"/>
    <property type="match status" value="1"/>
</dbReference>
<comment type="subcellular location">
    <subcellularLocation>
        <location evidence="1 17">Golgi apparatus membrane</location>
        <topology evidence="1 17">Single-pass type II membrane protein</topology>
    </subcellularLocation>
</comment>
<evidence type="ECO:0000256" key="10">
    <source>
        <dbReference type="ARBA" id="ARBA00023034"/>
    </source>
</evidence>
<evidence type="ECO:0000256" key="1">
    <source>
        <dbReference type="ARBA" id="ARBA00004323"/>
    </source>
</evidence>
<comment type="pathway">
    <text evidence="2 17">Protein modification; protein glycosylation.</text>
</comment>
<evidence type="ECO:0000313" key="19">
    <source>
        <dbReference type="Proteomes" id="UP000271098"/>
    </source>
</evidence>
<evidence type="ECO:0000256" key="12">
    <source>
        <dbReference type="ARBA" id="ARBA00023211"/>
    </source>
</evidence>
<dbReference type="GO" id="GO:0006487">
    <property type="term" value="P:protein N-linked glycosylation"/>
    <property type="evidence" value="ECO:0007669"/>
    <property type="project" value="TreeGrafter"/>
</dbReference>
<evidence type="ECO:0000256" key="4">
    <source>
        <dbReference type="ARBA" id="ARBA00022676"/>
    </source>
</evidence>
<reference evidence="20" key="1">
    <citation type="submission" date="2016-06" db="UniProtKB">
        <authorList>
            <consortium name="WormBaseParasite"/>
        </authorList>
    </citation>
    <scope>IDENTIFICATION</scope>
</reference>
<organism evidence="20">
    <name type="scientific">Gongylonema pulchrum</name>
    <dbReference type="NCBI Taxonomy" id="637853"/>
    <lineage>
        <taxon>Eukaryota</taxon>
        <taxon>Metazoa</taxon>
        <taxon>Ecdysozoa</taxon>
        <taxon>Nematoda</taxon>
        <taxon>Chromadorea</taxon>
        <taxon>Rhabditida</taxon>
        <taxon>Spirurina</taxon>
        <taxon>Spiruromorpha</taxon>
        <taxon>Spiruroidea</taxon>
        <taxon>Gongylonematidae</taxon>
        <taxon>Gongylonema</taxon>
    </lineage>
</organism>